<keyword evidence="3" id="KW-1015">Disulfide bond</keyword>
<keyword evidence="2" id="KW-0201">Cytochrome c-type biogenesis</keyword>
<name>A0A5D0MP27_FLESI</name>
<dbReference type="InterPro" id="IPR050553">
    <property type="entry name" value="Thioredoxin_ResA/DsbE_sf"/>
</dbReference>
<dbReference type="EMBL" id="VSIV01000173">
    <property type="protein sequence ID" value="TYB33241.1"/>
    <property type="molecule type" value="Genomic_DNA"/>
</dbReference>
<feature type="domain" description="Thioredoxin" evidence="5">
    <location>
        <begin position="28"/>
        <end position="172"/>
    </location>
</feature>
<dbReference type="CDD" id="cd02966">
    <property type="entry name" value="TlpA_like_family"/>
    <property type="match status" value="1"/>
</dbReference>
<organism evidence="6 7">
    <name type="scientific">Flexistipes sinusarabici</name>
    <dbReference type="NCBI Taxonomy" id="2352"/>
    <lineage>
        <taxon>Bacteria</taxon>
        <taxon>Pseudomonadati</taxon>
        <taxon>Deferribacterota</taxon>
        <taxon>Deferribacteres</taxon>
        <taxon>Deferribacterales</taxon>
        <taxon>Flexistipitaceae</taxon>
        <taxon>Flexistipes</taxon>
    </lineage>
</organism>
<gene>
    <name evidence="6" type="ORF">FXF49_07395</name>
</gene>
<reference evidence="6 7" key="1">
    <citation type="submission" date="2019-08" db="EMBL/GenBank/DDBJ databases">
        <title>Genomic characterization of a novel candidate phylum (ARYD3) from a high temperature, high salinity tertiary oil reservoir in north central Oklahoma, USA.</title>
        <authorList>
            <person name="Youssef N.H."/>
            <person name="Yadav A."/>
            <person name="Elshahed M.S."/>
        </authorList>
    </citation>
    <scope>NUCLEOTIDE SEQUENCE [LARGE SCALE GENOMIC DNA]</scope>
    <source>
        <strain evidence="6">ARYD1</strain>
    </source>
</reference>
<comment type="subcellular location">
    <subcellularLocation>
        <location evidence="1">Cell envelope</location>
    </subcellularLocation>
</comment>
<dbReference type="AlphaFoldDB" id="A0A5D0MP27"/>
<dbReference type="PANTHER" id="PTHR42852">
    <property type="entry name" value="THIOL:DISULFIDE INTERCHANGE PROTEIN DSBE"/>
    <property type="match status" value="1"/>
</dbReference>
<evidence type="ECO:0000256" key="1">
    <source>
        <dbReference type="ARBA" id="ARBA00004196"/>
    </source>
</evidence>
<dbReference type="PROSITE" id="PS00194">
    <property type="entry name" value="THIOREDOXIN_1"/>
    <property type="match status" value="1"/>
</dbReference>
<comment type="caution">
    <text evidence="6">The sequence shown here is derived from an EMBL/GenBank/DDBJ whole genome shotgun (WGS) entry which is preliminary data.</text>
</comment>
<accession>A0A5D0MP27</accession>
<dbReference type="Pfam" id="PF13905">
    <property type="entry name" value="Thioredoxin_8"/>
    <property type="match status" value="1"/>
</dbReference>
<dbReference type="InterPro" id="IPR013766">
    <property type="entry name" value="Thioredoxin_domain"/>
</dbReference>
<dbReference type="PROSITE" id="PS51352">
    <property type="entry name" value="THIOREDOXIN_2"/>
    <property type="match status" value="1"/>
</dbReference>
<dbReference type="PANTHER" id="PTHR42852:SF6">
    <property type="entry name" value="THIOL:DISULFIDE INTERCHANGE PROTEIN DSBE"/>
    <property type="match status" value="1"/>
</dbReference>
<protein>
    <submittedName>
        <fullName evidence="6">TlpA family protein disulfide reductase</fullName>
    </submittedName>
</protein>
<evidence type="ECO:0000256" key="2">
    <source>
        <dbReference type="ARBA" id="ARBA00022748"/>
    </source>
</evidence>
<dbReference type="InterPro" id="IPR012336">
    <property type="entry name" value="Thioredoxin-like_fold"/>
</dbReference>
<proteinExistence type="predicted"/>
<evidence type="ECO:0000313" key="7">
    <source>
        <dbReference type="Proteomes" id="UP000323337"/>
    </source>
</evidence>
<dbReference type="InterPro" id="IPR036249">
    <property type="entry name" value="Thioredoxin-like_sf"/>
</dbReference>
<dbReference type="GO" id="GO:0030313">
    <property type="term" value="C:cell envelope"/>
    <property type="evidence" value="ECO:0007669"/>
    <property type="project" value="UniProtKB-SubCell"/>
</dbReference>
<sequence>MIKTLLYKKVLVVCIFMASLFLVSCESGQNKSESSAISTEYVEGLKTIGMSGLNDLKKKYSDKVILVNLFASWCPPCKAETPEFIEVYNENKDKFVIIGLSIDDSKKDAVNFINDMGITYPVFHAKRSLEKRLNVTGVPTNIFYAPGGELYNFYVGALSKDFVENVIAQISG</sequence>
<dbReference type="PROSITE" id="PS51257">
    <property type="entry name" value="PROKAR_LIPOPROTEIN"/>
    <property type="match status" value="1"/>
</dbReference>
<evidence type="ECO:0000256" key="3">
    <source>
        <dbReference type="ARBA" id="ARBA00023157"/>
    </source>
</evidence>
<dbReference type="RefSeq" id="WP_303701265.1">
    <property type="nucleotide sequence ID" value="NZ_VSIV01000173.1"/>
</dbReference>
<evidence type="ECO:0000256" key="4">
    <source>
        <dbReference type="ARBA" id="ARBA00023284"/>
    </source>
</evidence>
<dbReference type="Gene3D" id="3.40.30.10">
    <property type="entry name" value="Glutaredoxin"/>
    <property type="match status" value="1"/>
</dbReference>
<dbReference type="SUPFAM" id="SSF52833">
    <property type="entry name" value="Thioredoxin-like"/>
    <property type="match status" value="1"/>
</dbReference>
<evidence type="ECO:0000259" key="5">
    <source>
        <dbReference type="PROSITE" id="PS51352"/>
    </source>
</evidence>
<evidence type="ECO:0000313" key="6">
    <source>
        <dbReference type="EMBL" id="TYB33241.1"/>
    </source>
</evidence>
<keyword evidence="4" id="KW-0676">Redox-active center</keyword>
<dbReference type="GO" id="GO:0017004">
    <property type="term" value="P:cytochrome complex assembly"/>
    <property type="evidence" value="ECO:0007669"/>
    <property type="project" value="UniProtKB-KW"/>
</dbReference>
<dbReference type="Proteomes" id="UP000323337">
    <property type="component" value="Unassembled WGS sequence"/>
</dbReference>
<dbReference type="InterPro" id="IPR017937">
    <property type="entry name" value="Thioredoxin_CS"/>
</dbReference>